<sequence>MMKIANLRSNASLRVIAKTLKRFDAKNGWIMSSHVAMSMMMALFPFLLFTVALAGTLSQDYVTNDLIDLVFGSWPEAVADPLVTELRRVLSNAGSGVMTLGGVLAVYFASNGVDAVRTAMSRAYHDTDTRPFWKTRLLAIGLVIAGGALLLVAAAVEVVLPLYFQLVSSVLPSEALAWVNSDWVTTSGLSWLFVTLFPAGAVLACHALLPARRHHVREVLPGVLLTLGLWAAAGLGFSFYIAKFASYSATYAGLAGAMSALIFLYLIAAILILGAEFNGVLMEERRQAEAEGEG</sequence>
<comment type="subcellular location">
    <subcellularLocation>
        <location evidence="1">Cell membrane</location>
        <topology evidence="1">Multi-pass membrane protein</topology>
    </subcellularLocation>
</comment>
<evidence type="ECO:0000256" key="2">
    <source>
        <dbReference type="ARBA" id="ARBA00022475"/>
    </source>
</evidence>
<dbReference type="RefSeq" id="WP_092364247.1">
    <property type="nucleotide sequence ID" value="NZ_BMGV01000003.1"/>
</dbReference>
<dbReference type="InterPro" id="IPR017039">
    <property type="entry name" value="Virul_fac_BrkB"/>
</dbReference>
<dbReference type="STRING" id="1227549.SAMN05444007_103451"/>
<evidence type="ECO:0000256" key="4">
    <source>
        <dbReference type="ARBA" id="ARBA00022989"/>
    </source>
</evidence>
<evidence type="ECO:0000313" key="8">
    <source>
        <dbReference type="Proteomes" id="UP000199379"/>
    </source>
</evidence>
<feature type="transmembrane region" description="Helical" evidence="6">
    <location>
        <begin position="221"/>
        <end position="242"/>
    </location>
</feature>
<dbReference type="Proteomes" id="UP000199379">
    <property type="component" value="Unassembled WGS sequence"/>
</dbReference>
<name>A0A1H6WG45_9RHOB</name>
<evidence type="ECO:0000256" key="3">
    <source>
        <dbReference type="ARBA" id="ARBA00022692"/>
    </source>
</evidence>
<dbReference type="NCBIfam" id="TIGR00765">
    <property type="entry name" value="yihY_not_rbn"/>
    <property type="match status" value="1"/>
</dbReference>
<accession>A0A1H6WG45</accession>
<dbReference type="EMBL" id="FNYD01000003">
    <property type="protein sequence ID" value="SEJ15853.1"/>
    <property type="molecule type" value="Genomic_DNA"/>
</dbReference>
<dbReference type="GO" id="GO:0005886">
    <property type="term" value="C:plasma membrane"/>
    <property type="evidence" value="ECO:0007669"/>
    <property type="project" value="UniProtKB-SubCell"/>
</dbReference>
<dbReference type="OrthoDB" id="7163777at2"/>
<protein>
    <submittedName>
        <fullName evidence="7">Membrane protein</fullName>
    </submittedName>
</protein>
<dbReference type="PANTHER" id="PTHR30213">
    <property type="entry name" value="INNER MEMBRANE PROTEIN YHJD"/>
    <property type="match status" value="1"/>
</dbReference>
<keyword evidence="3 6" id="KW-0812">Transmembrane</keyword>
<keyword evidence="8" id="KW-1185">Reference proteome</keyword>
<feature type="transmembrane region" description="Helical" evidence="6">
    <location>
        <begin position="96"/>
        <end position="116"/>
    </location>
</feature>
<dbReference type="PANTHER" id="PTHR30213:SF0">
    <property type="entry name" value="UPF0761 MEMBRANE PROTEIN YIHY"/>
    <property type="match status" value="1"/>
</dbReference>
<evidence type="ECO:0000256" key="1">
    <source>
        <dbReference type="ARBA" id="ARBA00004651"/>
    </source>
</evidence>
<feature type="transmembrane region" description="Helical" evidence="6">
    <location>
        <begin position="188"/>
        <end position="209"/>
    </location>
</feature>
<organism evidence="7 8">
    <name type="scientific">Cribrihabitans marinus</name>
    <dbReference type="NCBI Taxonomy" id="1227549"/>
    <lineage>
        <taxon>Bacteria</taxon>
        <taxon>Pseudomonadati</taxon>
        <taxon>Pseudomonadota</taxon>
        <taxon>Alphaproteobacteria</taxon>
        <taxon>Rhodobacterales</taxon>
        <taxon>Paracoccaceae</taxon>
        <taxon>Cribrihabitans</taxon>
    </lineage>
</organism>
<evidence type="ECO:0000256" key="6">
    <source>
        <dbReference type="SAM" id="Phobius"/>
    </source>
</evidence>
<keyword evidence="5 6" id="KW-0472">Membrane</keyword>
<feature type="transmembrane region" description="Helical" evidence="6">
    <location>
        <begin position="254"/>
        <end position="277"/>
    </location>
</feature>
<gene>
    <name evidence="7" type="ORF">SAMN05444007_103451</name>
</gene>
<dbReference type="AlphaFoldDB" id="A0A1H6WG45"/>
<proteinExistence type="predicted"/>
<dbReference type="PIRSF" id="PIRSF035875">
    <property type="entry name" value="RNase_BN"/>
    <property type="match status" value="1"/>
</dbReference>
<evidence type="ECO:0000256" key="5">
    <source>
        <dbReference type="ARBA" id="ARBA00023136"/>
    </source>
</evidence>
<reference evidence="7 8" key="1">
    <citation type="submission" date="2016-10" db="EMBL/GenBank/DDBJ databases">
        <authorList>
            <person name="de Groot N.N."/>
        </authorList>
    </citation>
    <scope>NUCLEOTIDE SEQUENCE [LARGE SCALE GENOMIC DNA]</scope>
    <source>
        <strain evidence="7 8">DSM 29340</strain>
    </source>
</reference>
<keyword evidence="2" id="KW-1003">Cell membrane</keyword>
<keyword evidence="4 6" id="KW-1133">Transmembrane helix</keyword>
<feature type="transmembrane region" description="Helical" evidence="6">
    <location>
        <begin position="137"/>
        <end position="164"/>
    </location>
</feature>
<evidence type="ECO:0000313" key="7">
    <source>
        <dbReference type="EMBL" id="SEJ15853.1"/>
    </source>
</evidence>
<dbReference type="Pfam" id="PF03631">
    <property type="entry name" value="Virul_fac_BrkB"/>
    <property type="match status" value="1"/>
</dbReference>